<feature type="compositionally biased region" description="Acidic residues" evidence="1">
    <location>
        <begin position="767"/>
        <end position="784"/>
    </location>
</feature>
<dbReference type="AlphaFoldDB" id="A0A9P4MIG9"/>
<dbReference type="OrthoDB" id="1918at2759"/>
<comment type="caution">
    <text evidence="2">The sequence shown here is derived from an EMBL/GenBank/DDBJ whole genome shotgun (WGS) entry which is preliminary data.</text>
</comment>
<dbReference type="InterPro" id="IPR014752">
    <property type="entry name" value="Arrestin-like_C"/>
</dbReference>
<feature type="region of interest" description="Disordered" evidence="1">
    <location>
        <begin position="311"/>
        <end position="343"/>
    </location>
</feature>
<dbReference type="Proteomes" id="UP000799439">
    <property type="component" value="Unassembled WGS sequence"/>
</dbReference>
<reference evidence="2" key="1">
    <citation type="journal article" date="2020" name="Stud. Mycol.">
        <title>101 Dothideomycetes genomes: a test case for predicting lifestyles and emergence of pathogens.</title>
        <authorList>
            <person name="Haridas S."/>
            <person name="Albert R."/>
            <person name="Binder M."/>
            <person name="Bloem J."/>
            <person name="Labutti K."/>
            <person name="Salamov A."/>
            <person name="Andreopoulos B."/>
            <person name="Baker S."/>
            <person name="Barry K."/>
            <person name="Bills G."/>
            <person name="Bluhm B."/>
            <person name="Cannon C."/>
            <person name="Castanera R."/>
            <person name="Culley D."/>
            <person name="Daum C."/>
            <person name="Ezra D."/>
            <person name="Gonzalez J."/>
            <person name="Henrissat B."/>
            <person name="Kuo A."/>
            <person name="Liang C."/>
            <person name="Lipzen A."/>
            <person name="Lutzoni F."/>
            <person name="Magnuson J."/>
            <person name="Mondo S."/>
            <person name="Nolan M."/>
            <person name="Ohm R."/>
            <person name="Pangilinan J."/>
            <person name="Park H.-J."/>
            <person name="Ramirez L."/>
            <person name="Alfaro M."/>
            <person name="Sun H."/>
            <person name="Tritt A."/>
            <person name="Yoshinaga Y."/>
            <person name="Zwiers L.-H."/>
            <person name="Turgeon B."/>
            <person name="Goodwin S."/>
            <person name="Spatafora J."/>
            <person name="Crous P."/>
            <person name="Grigoriev I."/>
        </authorList>
    </citation>
    <scope>NUCLEOTIDE SEQUENCE</scope>
    <source>
        <strain evidence="2">CBS 260.36</strain>
    </source>
</reference>
<feature type="compositionally biased region" description="Polar residues" evidence="1">
    <location>
        <begin position="157"/>
        <end position="194"/>
    </location>
</feature>
<evidence type="ECO:0000313" key="3">
    <source>
        <dbReference type="Proteomes" id="UP000799439"/>
    </source>
</evidence>
<dbReference type="PANTHER" id="PTHR12507">
    <property type="entry name" value="REDUCED GROWTH PHENOTYPE 1 RGP1, YEAST -RELATED"/>
    <property type="match status" value="1"/>
</dbReference>
<keyword evidence="3" id="KW-1185">Reference proteome</keyword>
<organism evidence="2 3">
    <name type="scientific">Myriangium duriaei CBS 260.36</name>
    <dbReference type="NCBI Taxonomy" id="1168546"/>
    <lineage>
        <taxon>Eukaryota</taxon>
        <taxon>Fungi</taxon>
        <taxon>Dikarya</taxon>
        <taxon>Ascomycota</taxon>
        <taxon>Pezizomycotina</taxon>
        <taxon>Dothideomycetes</taxon>
        <taxon>Dothideomycetidae</taxon>
        <taxon>Myriangiales</taxon>
        <taxon>Myriangiaceae</taxon>
        <taxon>Myriangium</taxon>
    </lineage>
</organism>
<gene>
    <name evidence="2" type="ORF">K461DRAFT_267237</name>
</gene>
<name>A0A9P4MIG9_9PEZI</name>
<feature type="region of interest" description="Disordered" evidence="1">
    <location>
        <begin position="236"/>
        <end position="279"/>
    </location>
</feature>
<evidence type="ECO:0000313" key="2">
    <source>
        <dbReference type="EMBL" id="KAF2154183.1"/>
    </source>
</evidence>
<feature type="compositionally biased region" description="Polar residues" evidence="1">
    <location>
        <begin position="319"/>
        <end position="336"/>
    </location>
</feature>
<feature type="region of interest" description="Disordered" evidence="1">
    <location>
        <begin position="34"/>
        <end position="223"/>
    </location>
</feature>
<feature type="compositionally biased region" description="Polar residues" evidence="1">
    <location>
        <begin position="250"/>
        <end position="266"/>
    </location>
</feature>
<dbReference type="EMBL" id="ML996084">
    <property type="protein sequence ID" value="KAF2154183.1"/>
    <property type="molecule type" value="Genomic_DNA"/>
</dbReference>
<evidence type="ECO:0000256" key="1">
    <source>
        <dbReference type="SAM" id="MobiDB-lite"/>
    </source>
</evidence>
<dbReference type="Gene3D" id="2.60.40.640">
    <property type="match status" value="1"/>
</dbReference>
<feature type="region of interest" description="Disordered" evidence="1">
    <location>
        <begin position="760"/>
        <end position="797"/>
    </location>
</feature>
<dbReference type="Pfam" id="PF08737">
    <property type="entry name" value="Rgp1"/>
    <property type="match status" value="1"/>
</dbReference>
<dbReference type="InterPro" id="IPR014848">
    <property type="entry name" value="Rgp1"/>
</dbReference>
<protein>
    <submittedName>
        <fullName evidence="2">Rgp1-domain-containing protein</fullName>
    </submittedName>
</protein>
<sequence>MPSNLRTYVQWKDSSVFAGEDIECVITFKNVARTPQQKERDAAQAKQRSRFDPLQPILERQRNPTSSTAFTKPSIARLPSVASVSTAANRPGHRQTLSLGVEPSTPPTDHALASRRPKAHGRSLSILSIGAEGGAPAGARNKMTSPGSQRGRHGRSASLQILSRGSSYGSPSIAAVSNPNSPYFEQGANGSSSFPRADRRKSGPRTAPTTPALPQERPRFGLMSPGFTFPIQDPVREESKTGSADFTPPIGQNDTIRSKKQSQILSPVSPGDTTGLGITSLSPMAQVLPDSSVNGTSRASSEIYTMSNVSEETIDSELPPQSSTNLMLRPSLSRQASQRRPRKADLSENLMMGYIQTMGQFSVDGSLVNQAPFEEVKRKGVVSSQAGGGVVGVETSKRQSGLLGAFGWGNIGESLTGLLGMDEMSSMREMKNVASMKNVPLLSTPQSILFVDLRLGPGESRSYTYRFKIPKGLPPTHKGRAIKVTYNLRIAVQRPGSAESKNIKNVEIPFRVLGSVNRDGEVLGHDLMSPYILLQDTARTTTLPTFKDPAQYFSVEQQNNYSLSAGSMDDFLRYTERLMEQQPTGAPLISPTAMTHNRRFSQDVPQPQTMKERIDLAIFRSNQTLSSEDVPAHSTNRFTIARAGHHVGVLTILRPSYRLGETVHVKIDFTPPLPQQQQYTYLVTVSLETIEKIDPTLALRSPASVVRATRKVHAAAAQTVLFARQAAVALEIPAAATPSFETSGVQLAWRLRVEFTTSLLQEGGTAGEEEQEEGFDEDEEEEHGGDEKQQLTAGGRSAAGQLGEYPLQSALLEPLSADDRGLILVARERLAAESWEVSVPVKVFGVHGGAVGDSGLGGLAGGGGGVSEVLEI</sequence>
<accession>A0A9P4MIG9</accession>
<proteinExistence type="predicted"/>